<sequence length="76" mass="7971">MSAPRLDNGTIGKENGNTVEVVETDDFNLGKLMQDLNGAESMLTSIESRAAELDAKLDALLQEATTASAEPDTSSA</sequence>
<comment type="caution">
    <text evidence="2">The sequence shown here is derived from an EMBL/GenBank/DDBJ whole genome shotgun (WGS) entry which is preliminary data.</text>
</comment>
<feature type="coiled-coil region" evidence="1">
    <location>
        <begin position="36"/>
        <end position="70"/>
    </location>
</feature>
<evidence type="ECO:0000256" key="1">
    <source>
        <dbReference type="SAM" id="Coils"/>
    </source>
</evidence>
<evidence type="ECO:0000313" key="3">
    <source>
        <dbReference type="Proteomes" id="UP000612746"/>
    </source>
</evidence>
<protein>
    <submittedName>
        <fullName evidence="2">Uncharacterized protein</fullName>
    </submittedName>
</protein>
<keyword evidence="1" id="KW-0175">Coiled coil</keyword>
<reference evidence="2" key="1">
    <citation type="submission" date="2020-12" db="EMBL/GenBank/DDBJ databases">
        <title>Metabolic potential, ecology and presence of endohyphal bacteria is reflected in genomic diversity of Mucoromycotina.</title>
        <authorList>
            <person name="Muszewska A."/>
            <person name="Okrasinska A."/>
            <person name="Steczkiewicz K."/>
            <person name="Drgas O."/>
            <person name="Orlowska M."/>
            <person name="Perlinska-Lenart U."/>
            <person name="Aleksandrzak-Piekarczyk T."/>
            <person name="Szatraj K."/>
            <person name="Zielenkiewicz U."/>
            <person name="Pilsyk S."/>
            <person name="Malc E."/>
            <person name="Mieczkowski P."/>
            <person name="Kruszewska J.S."/>
            <person name="Biernat P."/>
            <person name="Pawlowska J."/>
        </authorList>
    </citation>
    <scope>NUCLEOTIDE SEQUENCE</scope>
    <source>
        <strain evidence="2">WA0000051536</strain>
    </source>
</reference>
<dbReference type="OrthoDB" id="10391829at2759"/>
<proteinExistence type="predicted"/>
<dbReference type="EMBL" id="JAEPRA010000005">
    <property type="protein sequence ID" value="KAG2185631.1"/>
    <property type="molecule type" value="Genomic_DNA"/>
</dbReference>
<evidence type="ECO:0000313" key="2">
    <source>
        <dbReference type="EMBL" id="KAG2185631.1"/>
    </source>
</evidence>
<accession>A0A8H7UH63</accession>
<organism evidence="2 3">
    <name type="scientific">Umbelopsis vinacea</name>
    <dbReference type="NCBI Taxonomy" id="44442"/>
    <lineage>
        <taxon>Eukaryota</taxon>
        <taxon>Fungi</taxon>
        <taxon>Fungi incertae sedis</taxon>
        <taxon>Mucoromycota</taxon>
        <taxon>Mucoromycotina</taxon>
        <taxon>Umbelopsidomycetes</taxon>
        <taxon>Umbelopsidales</taxon>
        <taxon>Umbelopsidaceae</taxon>
        <taxon>Umbelopsis</taxon>
    </lineage>
</organism>
<name>A0A8H7UH63_9FUNG</name>
<dbReference type="Proteomes" id="UP000612746">
    <property type="component" value="Unassembled WGS sequence"/>
</dbReference>
<gene>
    <name evidence="2" type="ORF">INT44_002424</name>
</gene>
<dbReference type="AlphaFoldDB" id="A0A8H7UH63"/>
<keyword evidence="3" id="KW-1185">Reference proteome</keyword>